<evidence type="ECO:0000256" key="5">
    <source>
        <dbReference type="ARBA" id="ARBA00023136"/>
    </source>
</evidence>
<dbReference type="InterPro" id="IPR027417">
    <property type="entry name" value="P-loop_NTPase"/>
</dbReference>
<dbReference type="GO" id="GO:0005886">
    <property type="term" value="C:plasma membrane"/>
    <property type="evidence" value="ECO:0007669"/>
    <property type="project" value="UniProtKB-SubCell"/>
</dbReference>
<keyword evidence="5 6" id="KW-0472">Membrane</keyword>
<evidence type="ECO:0000313" key="9">
    <source>
        <dbReference type="Proteomes" id="UP000238217"/>
    </source>
</evidence>
<dbReference type="InterPro" id="IPR032689">
    <property type="entry name" value="TraG-D_C"/>
</dbReference>
<keyword evidence="9" id="KW-1185">Reference proteome</keyword>
<dbReference type="InterPro" id="IPR051539">
    <property type="entry name" value="T4SS-coupling_protein"/>
</dbReference>
<evidence type="ECO:0000256" key="2">
    <source>
        <dbReference type="ARBA" id="ARBA00022475"/>
    </source>
</evidence>
<evidence type="ECO:0000313" key="8">
    <source>
        <dbReference type="EMBL" id="PRZ11775.1"/>
    </source>
</evidence>
<protein>
    <submittedName>
        <fullName evidence="8">Type IV secretory pathway TraG/TraD family ATPase VirD4</fullName>
    </submittedName>
</protein>
<dbReference type="Pfam" id="PF12696">
    <property type="entry name" value="TraG-D_C"/>
    <property type="match status" value="1"/>
</dbReference>
<dbReference type="SUPFAM" id="SSF52540">
    <property type="entry name" value="P-loop containing nucleoside triphosphate hydrolases"/>
    <property type="match status" value="1"/>
</dbReference>
<evidence type="ECO:0000256" key="4">
    <source>
        <dbReference type="ARBA" id="ARBA00022989"/>
    </source>
</evidence>
<accession>A0A2T0YAW9</accession>
<evidence type="ECO:0000256" key="6">
    <source>
        <dbReference type="SAM" id="Phobius"/>
    </source>
</evidence>
<dbReference type="RefSeq" id="WP_106124103.1">
    <property type="nucleotide sequence ID" value="NZ_PVTY01000031.1"/>
</dbReference>
<comment type="caution">
    <text evidence="8">The sequence shown here is derived from an EMBL/GenBank/DDBJ whole genome shotgun (WGS) entry which is preliminary data.</text>
</comment>
<keyword evidence="3 6" id="KW-0812">Transmembrane</keyword>
<dbReference type="PANTHER" id="PTHR37937:SF1">
    <property type="entry name" value="CONJUGATIVE TRANSFER: DNA TRANSPORT"/>
    <property type="match status" value="1"/>
</dbReference>
<dbReference type="OrthoDB" id="226701at2"/>
<keyword evidence="2" id="KW-1003">Cell membrane</keyword>
<dbReference type="CDD" id="cd01127">
    <property type="entry name" value="TrwB_TraG_TraD_VirD4"/>
    <property type="match status" value="1"/>
</dbReference>
<evidence type="ECO:0000256" key="3">
    <source>
        <dbReference type="ARBA" id="ARBA00022692"/>
    </source>
</evidence>
<comment type="subcellular location">
    <subcellularLocation>
        <location evidence="1">Cell membrane</location>
        <topology evidence="1">Multi-pass membrane protein</topology>
    </subcellularLocation>
</comment>
<dbReference type="PANTHER" id="PTHR37937">
    <property type="entry name" value="CONJUGATIVE TRANSFER: DNA TRANSPORT"/>
    <property type="match status" value="1"/>
</dbReference>
<feature type="transmembrane region" description="Helical" evidence="6">
    <location>
        <begin position="70"/>
        <end position="95"/>
    </location>
</feature>
<sequence>MSNRAGRRNQPGSGETGWMILGGLLAFVLVVVVGWWGAALLDSSITGPAAATDPITIISGQATGALPVTILQIAVFTAMLLVVLGLTGLIVVAALRQRKKSTWADRLARSMSRPKDHEEFFEKAATADAEKLGATGASIGPPLGRLVINNKVMRASWEWVQVWVIGPRGGKTQNVCVPQILETNGPVVATSNKPDIVDLTRRPRMMRGQVWVHDVQGIIGESPSWFWNPLSFVEDIESAEKLADTFVSSATSAARPADGYFESDGKRLLSYLLLAAAVAEVSVDEVYNWANDPDDPAPVRALEQGGKVQIAEGLSRIQGITPKQRDGIYGTMRPWISVLGSDKVIPWLRDSGVPGQVEFDHRNFHATTDTLYLISREGGGSARAITAALAMAVLSSAEKYASTHGGRLKTPLMAVLDETANVVRWRELPDLYSHYGSRGIVVSTFFQSFVQGEEAFGKEGMSKLWSAANIRVAGSGLSEAQFGSFLSRQVGPRDVVKRSVSTQSRGRSTSTSVQREQIFDEADIGAMPRFRALMFSSGHRPALLKLRHFSETEHAARVKESQEYYEGLREFNRQSV</sequence>
<evidence type="ECO:0000259" key="7">
    <source>
        <dbReference type="Pfam" id="PF12696"/>
    </source>
</evidence>
<dbReference type="Gene3D" id="3.40.50.300">
    <property type="entry name" value="P-loop containing nucleotide triphosphate hydrolases"/>
    <property type="match status" value="1"/>
</dbReference>
<keyword evidence="4 6" id="KW-1133">Transmembrane helix</keyword>
<dbReference type="AlphaFoldDB" id="A0A2T0YAW9"/>
<proteinExistence type="predicted"/>
<dbReference type="Proteomes" id="UP000238217">
    <property type="component" value="Unassembled WGS sequence"/>
</dbReference>
<evidence type="ECO:0000256" key="1">
    <source>
        <dbReference type="ARBA" id="ARBA00004651"/>
    </source>
</evidence>
<name>A0A2T0YAW9_9MICC</name>
<organism evidence="8 9">
    <name type="scientific">Nesterenkonia sandarakina</name>
    <dbReference type="NCBI Taxonomy" id="272918"/>
    <lineage>
        <taxon>Bacteria</taxon>
        <taxon>Bacillati</taxon>
        <taxon>Actinomycetota</taxon>
        <taxon>Actinomycetes</taxon>
        <taxon>Micrococcales</taxon>
        <taxon>Micrococcaceae</taxon>
        <taxon>Nesterenkonia</taxon>
    </lineage>
</organism>
<reference evidence="8 9" key="1">
    <citation type="submission" date="2018-03" db="EMBL/GenBank/DDBJ databases">
        <title>Comparative analysis of microorganisms from saline springs in Andes Mountain Range, Colombia.</title>
        <authorList>
            <person name="Rubin E."/>
        </authorList>
    </citation>
    <scope>NUCLEOTIDE SEQUENCE [LARGE SCALE GENOMIC DNA]</scope>
    <source>
        <strain evidence="8 9">CG 35</strain>
    </source>
</reference>
<feature type="transmembrane region" description="Helical" evidence="6">
    <location>
        <begin position="20"/>
        <end position="38"/>
    </location>
</feature>
<feature type="domain" description="TraD/TraG TraM recognition site" evidence="7">
    <location>
        <begin position="411"/>
        <end position="529"/>
    </location>
</feature>
<dbReference type="EMBL" id="PVTY01000031">
    <property type="protein sequence ID" value="PRZ11775.1"/>
    <property type="molecule type" value="Genomic_DNA"/>
</dbReference>
<gene>
    <name evidence="8" type="ORF">BCL67_1316</name>
</gene>